<evidence type="ECO:0000256" key="1">
    <source>
        <dbReference type="SAM" id="MobiDB-lite"/>
    </source>
</evidence>
<evidence type="ECO:0000313" key="2">
    <source>
        <dbReference type="EMBL" id="GMN35825.1"/>
    </source>
</evidence>
<feature type="compositionally biased region" description="Polar residues" evidence="1">
    <location>
        <begin position="84"/>
        <end position="100"/>
    </location>
</feature>
<comment type="caution">
    <text evidence="2">The sequence shown here is derived from an EMBL/GenBank/DDBJ whole genome shotgun (WGS) entry which is preliminary data.</text>
</comment>
<feature type="region of interest" description="Disordered" evidence="1">
    <location>
        <begin position="1"/>
        <end position="28"/>
    </location>
</feature>
<proteinExistence type="predicted"/>
<keyword evidence="3" id="KW-1185">Reference proteome</keyword>
<dbReference type="AlphaFoldDB" id="A0AA87ZM80"/>
<name>A0AA87ZM80_FICCA</name>
<dbReference type="Proteomes" id="UP001187192">
    <property type="component" value="Unassembled WGS sequence"/>
</dbReference>
<feature type="compositionally biased region" description="Low complexity" evidence="1">
    <location>
        <begin position="70"/>
        <end position="83"/>
    </location>
</feature>
<dbReference type="PANTHER" id="PTHR33670:SF14">
    <property type="entry name" value="T20H2.15 PROTEIN"/>
    <property type="match status" value="1"/>
</dbReference>
<feature type="region of interest" description="Disordered" evidence="1">
    <location>
        <begin position="42"/>
        <end position="133"/>
    </location>
</feature>
<dbReference type="PANTHER" id="PTHR33670">
    <property type="entry name" value="SPLICING FACTOR, PROLINE- AND GLUTAMINE-RICH-LIKE"/>
    <property type="match status" value="1"/>
</dbReference>
<dbReference type="EMBL" id="BTGU01000005">
    <property type="protein sequence ID" value="GMN35825.1"/>
    <property type="molecule type" value="Genomic_DNA"/>
</dbReference>
<gene>
    <name evidence="2" type="ORF">TIFTF001_005539</name>
</gene>
<protein>
    <submittedName>
        <fullName evidence="2">Uncharacterized protein</fullName>
    </submittedName>
</protein>
<accession>A0AA87ZM80</accession>
<sequence>MEAPKNNNIRRFSSRSASENLAPGNMYGGIFPFPPPSLSFSYPPSASGLNLISRPHRQQNHPPLLPLPLPISRSSSSLSSRSSYTTRKANNNRARDQSVTPKKPKSKKEAAKPKSESLVVASTNRLGPDPNDLSRDVGPKVILSSSSLGPGCVVLGDLDKFSGGSVCSLSPPPSSLPLPGFLILRPSKLSCNAEAAGIDAGATDNLRRLLRLR</sequence>
<feature type="compositionally biased region" description="Polar residues" evidence="1">
    <location>
        <begin position="1"/>
        <end position="19"/>
    </location>
</feature>
<evidence type="ECO:0000313" key="3">
    <source>
        <dbReference type="Proteomes" id="UP001187192"/>
    </source>
</evidence>
<organism evidence="2 3">
    <name type="scientific">Ficus carica</name>
    <name type="common">Common fig</name>
    <dbReference type="NCBI Taxonomy" id="3494"/>
    <lineage>
        <taxon>Eukaryota</taxon>
        <taxon>Viridiplantae</taxon>
        <taxon>Streptophyta</taxon>
        <taxon>Embryophyta</taxon>
        <taxon>Tracheophyta</taxon>
        <taxon>Spermatophyta</taxon>
        <taxon>Magnoliopsida</taxon>
        <taxon>eudicotyledons</taxon>
        <taxon>Gunneridae</taxon>
        <taxon>Pentapetalae</taxon>
        <taxon>rosids</taxon>
        <taxon>fabids</taxon>
        <taxon>Rosales</taxon>
        <taxon>Moraceae</taxon>
        <taxon>Ficeae</taxon>
        <taxon>Ficus</taxon>
    </lineage>
</organism>
<reference evidence="2" key="1">
    <citation type="submission" date="2023-07" db="EMBL/GenBank/DDBJ databases">
        <title>draft genome sequence of fig (Ficus carica).</title>
        <authorList>
            <person name="Takahashi T."/>
            <person name="Nishimura K."/>
        </authorList>
    </citation>
    <scope>NUCLEOTIDE SEQUENCE</scope>
</reference>